<dbReference type="EMBL" id="JBHULC010000003">
    <property type="protein sequence ID" value="MFD2519506.1"/>
    <property type="molecule type" value="Genomic_DNA"/>
</dbReference>
<evidence type="ECO:0000313" key="2">
    <source>
        <dbReference type="EMBL" id="MFD2519506.1"/>
    </source>
</evidence>
<proteinExistence type="predicted"/>
<dbReference type="Pfam" id="PF13788">
    <property type="entry name" value="DUF4180"/>
    <property type="match status" value="1"/>
</dbReference>
<name>A0ABW5J0L1_9BACT</name>
<evidence type="ECO:0000313" key="3">
    <source>
        <dbReference type="Proteomes" id="UP001597510"/>
    </source>
</evidence>
<dbReference type="RefSeq" id="WP_340236762.1">
    <property type="nucleotide sequence ID" value="NZ_JBBEWC010000006.1"/>
</dbReference>
<dbReference type="Proteomes" id="UP001597510">
    <property type="component" value="Unassembled WGS sequence"/>
</dbReference>
<feature type="domain" description="DUF4180" evidence="1">
    <location>
        <begin position="28"/>
        <end position="136"/>
    </location>
</feature>
<evidence type="ECO:0000259" key="1">
    <source>
        <dbReference type="Pfam" id="PF13788"/>
    </source>
</evidence>
<comment type="caution">
    <text evidence="2">The sequence shown here is derived from an EMBL/GenBank/DDBJ whole genome shotgun (WGS) entry which is preliminary data.</text>
</comment>
<keyword evidence="3" id="KW-1185">Reference proteome</keyword>
<protein>
    <submittedName>
        <fullName evidence="2">DUF4180 domain-containing protein</fullName>
    </submittedName>
</protein>
<sequence>MITSEEAKTLSLSQKRLKNMNIEITNHNGVFIAELIADEIVIKDVQDALDVMANATYSGAEKVIIHAKNITPDFFDLKTKLAGEILQKFSNYRVPLAIVGDFSKYTSKSLRDFIYESNNGRAVSFVSSSEEAKEKLSKK</sequence>
<organism evidence="2 3">
    <name type="scientific">Emticicia soli</name>
    <dbReference type="NCBI Taxonomy" id="2027878"/>
    <lineage>
        <taxon>Bacteria</taxon>
        <taxon>Pseudomonadati</taxon>
        <taxon>Bacteroidota</taxon>
        <taxon>Cytophagia</taxon>
        <taxon>Cytophagales</taxon>
        <taxon>Leadbetterellaceae</taxon>
        <taxon>Emticicia</taxon>
    </lineage>
</organism>
<accession>A0ABW5J0L1</accession>
<reference evidence="3" key="1">
    <citation type="journal article" date="2019" name="Int. J. Syst. Evol. Microbiol.">
        <title>The Global Catalogue of Microorganisms (GCM) 10K type strain sequencing project: providing services to taxonomists for standard genome sequencing and annotation.</title>
        <authorList>
            <consortium name="The Broad Institute Genomics Platform"/>
            <consortium name="The Broad Institute Genome Sequencing Center for Infectious Disease"/>
            <person name="Wu L."/>
            <person name="Ma J."/>
        </authorList>
    </citation>
    <scope>NUCLEOTIDE SEQUENCE [LARGE SCALE GENOMIC DNA]</scope>
    <source>
        <strain evidence="3">KCTC 52344</strain>
    </source>
</reference>
<gene>
    <name evidence="2" type="ORF">ACFSR2_01340</name>
</gene>
<dbReference type="InterPro" id="IPR025438">
    <property type="entry name" value="DUF4180"/>
</dbReference>